<dbReference type="InterPro" id="IPR020846">
    <property type="entry name" value="MFS_dom"/>
</dbReference>
<dbReference type="Proteomes" id="UP001209570">
    <property type="component" value="Unassembled WGS sequence"/>
</dbReference>
<dbReference type="AlphaFoldDB" id="A0AAD5MC58"/>
<dbReference type="Pfam" id="PF07690">
    <property type="entry name" value="MFS_1"/>
    <property type="match status" value="1"/>
</dbReference>
<dbReference type="Gene3D" id="1.20.1250.20">
    <property type="entry name" value="MFS general substrate transporter like domains"/>
    <property type="match status" value="1"/>
</dbReference>
<dbReference type="EMBL" id="JAKCXM010000001">
    <property type="protein sequence ID" value="KAJ0410238.1"/>
    <property type="molecule type" value="Genomic_DNA"/>
</dbReference>
<feature type="transmembrane region" description="Helical" evidence="5">
    <location>
        <begin position="277"/>
        <end position="299"/>
    </location>
</feature>
<feature type="transmembrane region" description="Helical" evidence="5">
    <location>
        <begin position="311"/>
        <end position="333"/>
    </location>
</feature>
<protein>
    <recommendedName>
        <fullName evidence="6">Major facilitator superfamily (MFS) profile domain-containing protein</fullName>
    </recommendedName>
</protein>
<dbReference type="PROSITE" id="PS50850">
    <property type="entry name" value="MFS"/>
    <property type="match status" value="1"/>
</dbReference>
<evidence type="ECO:0000256" key="4">
    <source>
        <dbReference type="ARBA" id="ARBA00023136"/>
    </source>
</evidence>
<proteinExistence type="predicted"/>
<evidence type="ECO:0000256" key="5">
    <source>
        <dbReference type="SAM" id="Phobius"/>
    </source>
</evidence>
<dbReference type="PANTHER" id="PTHR24002">
    <property type="entry name" value="SOLUTE CARRIER FAMILY 22 MEMBER 18"/>
    <property type="match status" value="1"/>
</dbReference>
<evidence type="ECO:0000256" key="2">
    <source>
        <dbReference type="ARBA" id="ARBA00022692"/>
    </source>
</evidence>
<evidence type="ECO:0000313" key="7">
    <source>
        <dbReference type="EMBL" id="KAJ0410238.1"/>
    </source>
</evidence>
<feature type="transmembrane region" description="Helical" evidence="5">
    <location>
        <begin position="238"/>
        <end position="257"/>
    </location>
</feature>
<organism evidence="7 8">
    <name type="scientific">Pythium insidiosum</name>
    <name type="common">Pythiosis disease agent</name>
    <dbReference type="NCBI Taxonomy" id="114742"/>
    <lineage>
        <taxon>Eukaryota</taxon>
        <taxon>Sar</taxon>
        <taxon>Stramenopiles</taxon>
        <taxon>Oomycota</taxon>
        <taxon>Peronosporomycetes</taxon>
        <taxon>Pythiales</taxon>
        <taxon>Pythiaceae</taxon>
        <taxon>Pythium</taxon>
    </lineage>
</organism>
<dbReference type="SUPFAM" id="SSF103473">
    <property type="entry name" value="MFS general substrate transporter"/>
    <property type="match status" value="1"/>
</dbReference>
<evidence type="ECO:0000256" key="3">
    <source>
        <dbReference type="ARBA" id="ARBA00022989"/>
    </source>
</evidence>
<dbReference type="PRINTS" id="PR01035">
    <property type="entry name" value="TCRTETA"/>
</dbReference>
<feature type="transmembrane region" description="Helical" evidence="5">
    <location>
        <begin position="90"/>
        <end position="115"/>
    </location>
</feature>
<keyword evidence="4 5" id="KW-0472">Membrane</keyword>
<comment type="subcellular location">
    <subcellularLocation>
        <location evidence="1">Membrane</location>
        <topology evidence="1">Multi-pass membrane protein</topology>
    </subcellularLocation>
</comment>
<evidence type="ECO:0000313" key="8">
    <source>
        <dbReference type="Proteomes" id="UP001209570"/>
    </source>
</evidence>
<dbReference type="GO" id="GO:0022857">
    <property type="term" value="F:transmembrane transporter activity"/>
    <property type="evidence" value="ECO:0007669"/>
    <property type="project" value="InterPro"/>
</dbReference>
<keyword evidence="2 5" id="KW-0812">Transmembrane</keyword>
<feature type="transmembrane region" description="Helical" evidence="5">
    <location>
        <begin position="151"/>
        <end position="172"/>
    </location>
</feature>
<reference evidence="7" key="1">
    <citation type="submission" date="2021-12" db="EMBL/GenBank/DDBJ databases">
        <title>Prjna785345.</title>
        <authorList>
            <person name="Rujirawat T."/>
            <person name="Krajaejun T."/>
        </authorList>
    </citation>
    <scope>NUCLEOTIDE SEQUENCE</scope>
    <source>
        <strain evidence="7">Pi057C3</strain>
    </source>
</reference>
<dbReference type="InterPro" id="IPR011701">
    <property type="entry name" value="MFS"/>
</dbReference>
<feature type="transmembrane region" description="Helical" evidence="5">
    <location>
        <begin position="27"/>
        <end position="50"/>
    </location>
</feature>
<feature type="transmembrane region" description="Helical" evidence="5">
    <location>
        <begin position="57"/>
        <end position="78"/>
    </location>
</feature>
<dbReference type="InterPro" id="IPR036259">
    <property type="entry name" value="MFS_trans_sf"/>
</dbReference>
<dbReference type="InterPro" id="IPR001958">
    <property type="entry name" value="Tet-R_TetA/multi-R_MdtG-like"/>
</dbReference>
<accession>A0AAD5MC58</accession>
<comment type="caution">
    <text evidence="7">The sequence shown here is derived from an EMBL/GenBank/DDBJ whole genome shotgun (WGS) entry which is preliminary data.</text>
</comment>
<name>A0AAD5MC58_PYTIN</name>
<keyword evidence="3 5" id="KW-1133">Transmembrane helix</keyword>
<gene>
    <name evidence="7" type="ORF">P43SY_002570</name>
</gene>
<dbReference type="GO" id="GO:0016020">
    <property type="term" value="C:membrane"/>
    <property type="evidence" value="ECO:0007669"/>
    <property type="project" value="UniProtKB-SubCell"/>
</dbReference>
<feature type="transmembrane region" description="Helical" evidence="5">
    <location>
        <begin position="178"/>
        <end position="198"/>
    </location>
</feature>
<sequence length="425" mass="45062">MSTETLPSTTSLAATTRPALSWLQRHVLYIVSFLDLMAVSMIIPSLASYVKGMDGGAVAFGGIMSMYGFIQFFSAPIAGSLSDVYGRRSVLLACFVGASVGYLLLGLSWNIYMVILSRIPPALFKHSLDLIKVAASDGLDPAARSAAIGRLNAASSAGFIIGPIVGGYVGAIPHGFNYTTLLTTLIFAVNYVLIATFYRDPAPLQAKAETTIDYAKLLVDAKNKLLEFRHIVHESGPAQSLLLARLLLAMAAILYRTHFSTLLEDKFGTDPKARGFVLSYMGLLGAFGSASVGVVVRLVRSERALLQGASLVYVATFLALSRAPSLAAVYVLLVPQVVSISMLRACSIGLQTTFVSPERVGAFMGVSSSLTSIARTVSPILSGWTYVISIDGPAYGAALLATVSAAIFSFSPHFNSPSHAKRAID</sequence>
<dbReference type="GO" id="GO:0005635">
    <property type="term" value="C:nuclear envelope"/>
    <property type="evidence" value="ECO:0007669"/>
    <property type="project" value="TreeGrafter"/>
</dbReference>
<dbReference type="PANTHER" id="PTHR24002:SF3">
    <property type="entry name" value="SOLUTE CARRIER FAMILY 22 MEMBER 18"/>
    <property type="match status" value="1"/>
</dbReference>
<feature type="transmembrane region" description="Helical" evidence="5">
    <location>
        <begin position="394"/>
        <end position="414"/>
    </location>
</feature>
<keyword evidence="8" id="KW-1185">Reference proteome</keyword>
<evidence type="ECO:0000259" key="6">
    <source>
        <dbReference type="PROSITE" id="PS50850"/>
    </source>
</evidence>
<feature type="domain" description="Major facilitator superfamily (MFS) profile" evidence="6">
    <location>
        <begin position="24"/>
        <end position="420"/>
    </location>
</feature>
<evidence type="ECO:0000256" key="1">
    <source>
        <dbReference type="ARBA" id="ARBA00004141"/>
    </source>
</evidence>